<dbReference type="Proteomes" id="UP000647133">
    <property type="component" value="Unassembled WGS sequence"/>
</dbReference>
<dbReference type="InterPro" id="IPR003140">
    <property type="entry name" value="PLipase/COase/thioEstase"/>
</dbReference>
<sequence length="245" mass="27733">MGQDKSLFEKRVFINQKGDTLLYRILYPENYESGKEFPMVLFLHGAGERGSDNEKQLSHGASLFLGPDNRKNYPAIVVFPQCPQDKYWIDISVRQELFGKGDPDFSQSIERPSKQLELVNDLSKMLIKNEKVDKKRLYVMGLSMGGMGTFETLGRWPKKYAAAVVICGGGNLSLAKKYAPHTAIWIAHGAKDDIVPPILSKRVYGVLKAEGADVKYTLYPEANHNSWDSTFEETELLPWLFSKHK</sequence>
<reference evidence="3 4" key="1">
    <citation type="submission" date="2020-09" db="EMBL/GenBank/DDBJ databases">
        <title>Echinicola sp. CAU 1574 isolated from sand of Sido Beach.</title>
        <authorList>
            <person name="Kim W."/>
        </authorList>
    </citation>
    <scope>NUCLEOTIDE SEQUENCE [LARGE SCALE GENOMIC DNA]</scope>
    <source>
        <strain evidence="3 4">CAU 1574</strain>
    </source>
</reference>
<name>A0ABR9AHN0_9BACT</name>
<evidence type="ECO:0000313" key="3">
    <source>
        <dbReference type="EMBL" id="MBD8487445.1"/>
    </source>
</evidence>
<evidence type="ECO:0000256" key="1">
    <source>
        <dbReference type="ARBA" id="ARBA00022729"/>
    </source>
</evidence>
<dbReference type="Gene3D" id="3.40.50.1820">
    <property type="entry name" value="alpha/beta hydrolase"/>
    <property type="match status" value="1"/>
</dbReference>
<dbReference type="InterPro" id="IPR050955">
    <property type="entry name" value="Plant_Biomass_Hydrol_Est"/>
</dbReference>
<accession>A0ABR9AHN0</accession>
<feature type="domain" description="Phospholipase/carboxylesterase/thioesterase" evidence="2">
    <location>
        <begin position="35"/>
        <end position="232"/>
    </location>
</feature>
<proteinExistence type="predicted"/>
<organism evidence="3 4">
    <name type="scientific">Echinicola arenosa</name>
    <dbReference type="NCBI Taxonomy" id="2774144"/>
    <lineage>
        <taxon>Bacteria</taxon>
        <taxon>Pseudomonadati</taxon>
        <taxon>Bacteroidota</taxon>
        <taxon>Cytophagia</taxon>
        <taxon>Cytophagales</taxon>
        <taxon>Cyclobacteriaceae</taxon>
        <taxon>Echinicola</taxon>
    </lineage>
</organism>
<protein>
    <submittedName>
        <fullName evidence="3">Prolyl oligopeptidase family serine peptidase</fullName>
    </submittedName>
</protein>
<evidence type="ECO:0000259" key="2">
    <source>
        <dbReference type="Pfam" id="PF02230"/>
    </source>
</evidence>
<evidence type="ECO:0000313" key="4">
    <source>
        <dbReference type="Proteomes" id="UP000647133"/>
    </source>
</evidence>
<dbReference type="PANTHER" id="PTHR43037:SF1">
    <property type="entry name" value="BLL1128 PROTEIN"/>
    <property type="match status" value="1"/>
</dbReference>
<keyword evidence="4" id="KW-1185">Reference proteome</keyword>
<dbReference type="Pfam" id="PF02230">
    <property type="entry name" value="Abhydrolase_2"/>
    <property type="match status" value="1"/>
</dbReference>
<gene>
    <name evidence="3" type="ORF">IFO69_01675</name>
</gene>
<dbReference type="InterPro" id="IPR029058">
    <property type="entry name" value="AB_hydrolase_fold"/>
</dbReference>
<keyword evidence="1" id="KW-0732">Signal</keyword>
<dbReference type="PANTHER" id="PTHR43037">
    <property type="entry name" value="UNNAMED PRODUCT-RELATED"/>
    <property type="match status" value="1"/>
</dbReference>
<comment type="caution">
    <text evidence="3">The sequence shown here is derived from an EMBL/GenBank/DDBJ whole genome shotgun (WGS) entry which is preliminary data.</text>
</comment>
<dbReference type="SUPFAM" id="SSF53474">
    <property type="entry name" value="alpha/beta-Hydrolases"/>
    <property type="match status" value="1"/>
</dbReference>
<dbReference type="EMBL" id="JACYTQ010000001">
    <property type="protein sequence ID" value="MBD8487445.1"/>
    <property type="molecule type" value="Genomic_DNA"/>
</dbReference>